<evidence type="ECO:0000313" key="1">
    <source>
        <dbReference type="EMBL" id="KAF0755069.1"/>
    </source>
</evidence>
<gene>
    <name evidence="1" type="ORF">FWK35_00008715</name>
</gene>
<proteinExistence type="predicted"/>
<protein>
    <submittedName>
        <fullName evidence="1">THAP-type domain-containing protein</fullName>
    </submittedName>
</protein>
<name>A0A6G0YG12_APHCR</name>
<comment type="caution">
    <text evidence="1">The sequence shown here is derived from an EMBL/GenBank/DDBJ whole genome shotgun (WGS) entry which is preliminary data.</text>
</comment>
<sequence>MKAGREPMNLSFIIISLCNKFTATQPGMANPWHMKRFAKVVMPGHRCIVAGCTSGCDSYVIKYNFLTVMKDPVRL</sequence>
<accession>A0A6G0YG12</accession>
<dbReference type="EMBL" id="VUJU01004242">
    <property type="protein sequence ID" value="KAF0755069.1"/>
    <property type="molecule type" value="Genomic_DNA"/>
</dbReference>
<organism evidence="1 2">
    <name type="scientific">Aphis craccivora</name>
    <name type="common">Cowpea aphid</name>
    <dbReference type="NCBI Taxonomy" id="307492"/>
    <lineage>
        <taxon>Eukaryota</taxon>
        <taxon>Metazoa</taxon>
        <taxon>Ecdysozoa</taxon>
        <taxon>Arthropoda</taxon>
        <taxon>Hexapoda</taxon>
        <taxon>Insecta</taxon>
        <taxon>Pterygota</taxon>
        <taxon>Neoptera</taxon>
        <taxon>Paraneoptera</taxon>
        <taxon>Hemiptera</taxon>
        <taxon>Sternorrhyncha</taxon>
        <taxon>Aphidomorpha</taxon>
        <taxon>Aphidoidea</taxon>
        <taxon>Aphididae</taxon>
        <taxon>Aphidini</taxon>
        <taxon>Aphis</taxon>
        <taxon>Aphis</taxon>
    </lineage>
</organism>
<dbReference type="Proteomes" id="UP000478052">
    <property type="component" value="Unassembled WGS sequence"/>
</dbReference>
<keyword evidence="2" id="KW-1185">Reference proteome</keyword>
<dbReference type="AlphaFoldDB" id="A0A6G0YG12"/>
<evidence type="ECO:0000313" key="2">
    <source>
        <dbReference type="Proteomes" id="UP000478052"/>
    </source>
</evidence>
<reference evidence="1 2" key="1">
    <citation type="submission" date="2019-08" db="EMBL/GenBank/DDBJ databases">
        <title>Whole genome of Aphis craccivora.</title>
        <authorList>
            <person name="Voronova N.V."/>
            <person name="Shulinski R.S."/>
            <person name="Bandarenka Y.V."/>
            <person name="Zhorov D.G."/>
            <person name="Warner D."/>
        </authorList>
    </citation>
    <scope>NUCLEOTIDE SEQUENCE [LARGE SCALE GENOMIC DNA]</scope>
    <source>
        <strain evidence="1">180601</strain>
        <tissue evidence="1">Whole Body</tissue>
    </source>
</reference>